<keyword evidence="11" id="KW-1185">Reference proteome</keyword>
<evidence type="ECO:0000256" key="7">
    <source>
        <dbReference type="ARBA" id="ARBA00023114"/>
    </source>
</evidence>
<keyword evidence="6" id="KW-0406">Ion transport</keyword>
<sequence length="393" mass="42071">MILTACASAIAAEEGELEFAAYLRTGASRASVEGAPRGGYSLGLAGQKLRLGNEGDFYGEVKLGRTLELGSGLKLRAVWGGALYDPAPTPDHLHYTLKQAFVELAGLPMLPDQAVIWVGQRAWHRESLHIVDTDYLLPDSGRGFGIHGLPAGPGLFGVAYFGKIIQNVAQGVQHDIQASRLSIDWSAVPIGERGDLRVQGSLVHGGGASGERDGQSLSLRHRCAVELTDRTLRHTTWLQFSSGQGALDNGFGAFSSTVGRTAQRFVHAVEGQSGPLGAQALMGIERGRTDGMNQVDNGWVTGGRLSWDIARHAKLLFEAGYNERRPDDGGALQRLSKFTIAPTLSAKPGFNGRPELRLFVTRVRMNDAAAAALAMPGRARSVTLVGLQLETWL</sequence>
<comment type="caution">
    <text evidence="10">The sequence shown here is derived from an EMBL/GenBank/DDBJ whole genome shotgun (WGS) entry which is preliminary data.</text>
</comment>
<comment type="similarity">
    <text evidence="2">Belongs to the porin LamB (TC 1.B.3) family.</text>
</comment>
<keyword evidence="3" id="KW-0813">Transport</keyword>
<dbReference type="Pfam" id="PF02264">
    <property type="entry name" value="LamB"/>
    <property type="match status" value="1"/>
</dbReference>
<dbReference type="SUPFAM" id="SSF56935">
    <property type="entry name" value="Porins"/>
    <property type="match status" value="1"/>
</dbReference>
<comment type="subcellular location">
    <subcellularLocation>
        <location evidence="1">Cell outer membrane</location>
        <topology evidence="1">Multi-pass membrane protein</topology>
    </subcellularLocation>
</comment>
<reference evidence="10 11" key="1">
    <citation type="submission" date="2023-07" db="EMBL/GenBank/DDBJ databases">
        <title>Sorghum-associated microbial communities from plants grown in Nebraska, USA.</title>
        <authorList>
            <person name="Schachtman D."/>
        </authorList>
    </citation>
    <scope>NUCLEOTIDE SEQUENCE [LARGE SCALE GENOMIC DNA]</scope>
    <source>
        <strain evidence="10 11">DS1607</strain>
    </source>
</reference>
<evidence type="ECO:0000256" key="6">
    <source>
        <dbReference type="ARBA" id="ARBA00023065"/>
    </source>
</evidence>
<name>A0ABT9SC02_9BURK</name>
<evidence type="ECO:0000256" key="2">
    <source>
        <dbReference type="ARBA" id="ARBA00007055"/>
    </source>
</evidence>
<dbReference type="RefSeq" id="WP_307691646.1">
    <property type="nucleotide sequence ID" value="NZ_JAUSRO010000014.1"/>
</dbReference>
<keyword evidence="4" id="KW-1134">Transmembrane beta strand</keyword>
<proteinExistence type="inferred from homology"/>
<dbReference type="InterPro" id="IPR036998">
    <property type="entry name" value="Porin_LamB_sf"/>
</dbReference>
<keyword evidence="5" id="KW-0812">Transmembrane</keyword>
<dbReference type="PANTHER" id="PTHR38762">
    <property type="entry name" value="CRYPTIC OUTER MEMBRANE PORIN BGLH-RELATED"/>
    <property type="match status" value="1"/>
</dbReference>
<evidence type="ECO:0000313" key="11">
    <source>
        <dbReference type="Proteomes" id="UP001226867"/>
    </source>
</evidence>
<dbReference type="EMBL" id="JAUSRO010000014">
    <property type="protein sequence ID" value="MDP9901881.1"/>
    <property type="molecule type" value="Genomic_DNA"/>
</dbReference>
<dbReference type="PANTHER" id="PTHR38762:SF1">
    <property type="entry name" value="CRYPTIC OUTER MEMBRANE PORIN BGLH-RELATED"/>
    <property type="match status" value="1"/>
</dbReference>
<evidence type="ECO:0000256" key="3">
    <source>
        <dbReference type="ARBA" id="ARBA00022448"/>
    </source>
</evidence>
<evidence type="ECO:0000256" key="9">
    <source>
        <dbReference type="ARBA" id="ARBA00023237"/>
    </source>
</evidence>
<evidence type="ECO:0000256" key="4">
    <source>
        <dbReference type="ARBA" id="ARBA00022452"/>
    </source>
</evidence>
<organism evidence="10 11">
    <name type="scientific">Variovorax ginsengisoli</name>
    <dbReference type="NCBI Taxonomy" id="363844"/>
    <lineage>
        <taxon>Bacteria</taxon>
        <taxon>Pseudomonadati</taxon>
        <taxon>Pseudomonadota</taxon>
        <taxon>Betaproteobacteria</taxon>
        <taxon>Burkholderiales</taxon>
        <taxon>Comamonadaceae</taxon>
        <taxon>Variovorax</taxon>
    </lineage>
</organism>
<gene>
    <name evidence="10" type="ORF">J2W36_004151</name>
</gene>
<keyword evidence="7" id="KW-0626">Porin</keyword>
<evidence type="ECO:0000313" key="10">
    <source>
        <dbReference type="EMBL" id="MDP9901881.1"/>
    </source>
</evidence>
<dbReference type="Proteomes" id="UP001226867">
    <property type="component" value="Unassembled WGS sequence"/>
</dbReference>
<evidence type="ECO:0000256" key="1">
    <source>
        <dbReference type="ARBA" id="ARBA00004571"/>
    </source>
</evidence>
<keyword evidence="9" id="KW-0998">Cell outer membrane</keyword>
<accession>A0ABT9SC02</accession>
<dbReference type="InterPro" id="IPR050286">
    <property type="entry name" value="G_neg_Bact_CarbUptk_Porin"/>
</dbReference>
<evidence type="ECO:0000256" key="8">
    <source>
        <dbReference type="ARBA" id="ARBA00023136"/>
    </source>
</evidence>
<keyword evidence="8" id="KW-0472">Membrane</keyword>
<protein>
    <submittedName>
        <fullName evidence="10">Maltoporin</fullName>
    </submittedName>
</protein>
<evidence type="ECO:0000256" key="5">
    <source>
        <dbReference type="ARBA" id="ARBA00022692"/>
    </source>
</evidence>
<dbReference type="Gene3D" id="2.40.170.10">
    <property type="entry name" value="Porin, LamB type"/>
    <property type="match status" value="1"/>
</dbReference>
<dbReference type="InterPro" id="IPR003192">
    <property type="entry name" value="Porin_LamB"/>
</dbReference>